<keyword evidence="6" id="KW-1185">Reference proteome</keyword>
<gene>
    <name evidence="5" type="ORF">WQ57_16900</name>
</gene>
<dbReference type="Pfam" id="PF00501">
    <property type="entry name" value="AMP-binding"/>
    <property type="match status" value="1"/>
</dbReference>
<dbReference type="InterPro" id="IPR042099">
    <property type="entry name" value="ANL_N_sf"/>
</dbReference>
<proteinExistence type="inferred from homology"/>
<reference evidence="5 6" key="1">
    <citation type="submission" date="2015-04" db="EMBL/GenBank/DDBJ databases">
        <title>Taxonomic description and genome sequence of Bacillus campisalis sp. nov., a novel member of the genus Bacillus isolated from solar saltern.</title>
        <authorList>
            <person name="Mathan Kumar R."/>
            <person name="Kaur G."/>
            <person name="Kumar A."/>
            <person name="Singh N.K."/>
            <person name="Kaur N."/>
            <person name="Kumar N."/>
            <person name="Mayilraj S."/>
        </authorList>
    </citation>
    <scope>NUCLEOTIDE SEQUENCE [LARGE SCALE GENOMIC DNA]</scope>
    <source>
        <strain evidence="5 6">SA2-6</strain>
    </source>
</reference>
<dbReference type="InterPro" id="IPR045851">
    <property type="entry name" value="AMP-bd_C_sf"/>
</dbReference>
<name>A0A0M2ST83_9BACI</name>
<comment type="similarity">
    <text evidence="1">Belongs to the ATP-dependent AMP-binding enzyme family.</text>
</comment>
<keyword evidence="2" id="KW-0436">Ligase</keyword>
<dbReference type="InterPro" id="IPR020845">
    <property type="entry name" value="AMP-binding_CS"/>
</dbReference>
<organism evidence="5 6">
    <name type="scientific">Mesobacillus campisalis</name>
    <dbReference type="NCBI Taxonomy" id="1408103"/>
    <lineage>
        <taxon>Bacteria</taxon>
        <taxon>Bacillati</taxon>
        <taxon>Bacillota</taxon>
        <taxon>Bacilli</taxon>
        <taxon>Bacillales</taxon>
        <taxon>Bacillaceae</taxon>
        <taxon>Mesobacillus</taxon>
    </lineage>
</organism>
<evidence type="ECO:0000313" key="6">
    <source>
        <dbReference type="Proteomes" id="UP000034166"/>
    </source>
</evidence>
<comment type="caution">
    <text evidence="5">The sequence shown here is derived from an EMBL/GenBank/DDBJ whole genome shotgun (WGS) entry which is preliminary data.</text>
</comment>
<dbReference type="NCBIfam" id="NF004837">
    <property type="entry name" value="PRK06187.1"/>
    <property type="match status" value="1"/>
</dbReference>
<dbReference type="PATRIC" id="fig|1408103.3.peg.3763"/>
<dbReference type="InterPro" id="IPR025110">
    <property type="entry name" value="AMP-bd_C"/>
</dbReference>
<evidence type="ECO:0000313" key="5">
    <source>
        <dbReference type="EMBL" id="KKK36911.1"/>
    </source>
</evidence>
<dbReference type="InterPro" id="IPR000873">
    <property type="entry name" value="AMP-dep_synth/lig_dom"/>
</dbReference>
<feature type="domain" description="AMP-dependent synthetase/ligase" evidence="3">
    <location>
        <begin position="9"/>
        <end position="374"/>
    </location>
</feature>
<dbReference type="EMBL" id="LAYY01000020">
    <property type="protein sequence ID" value="KKK36911.1"/>
    <property type="molecule type" value="Genomic_DNA"/>
</dbReference>
<protein>
    <submittedName>
        <fullName evidence="5">AMP-dependent synthetase</fullName>
    </submittedName>
</protein>
<dbReference type="AlphaFoldDB" id="A0A0M2ST83"/>
<sequence length="517" mass="57741">MKAVELIKRGATYFPNHTGAIFEGEKLTFEQVYRNSNRLANSLLSLGLKKGDRVAFLLANSLQSLEIDFALLQAGLVRVPLNTRLSEAEHIHMVKETDAKALLFTEEFSERTLQIKKHCSDLTYFCQMNGATKEAWIINMQEFVQGVSEDEPPVTLSESDLATIQYTSGTTGTLKAAVHTQETWVAISNNILTTLDIQEGDIMLHAAPLTHASGTLVLPHWVSGAANSILSGFLPDQYLQTIHHEKPTTLNLVPTMIVMLLNHPNVEQYSFESVRNIIYGASPMPREALKRGLELWGPKFVQYYGQTEAPLILSILNKNDHTGSGEEGEARLLSCGRPVPTASIKIIDENGEELPAGEVGEIAVKSSQAMVGYWKELELTQDTIKDGWVHTRDMGYLDQNGYLFLVDRKSDMIISGGFNIYPREVEEVLYQHPAVQEAAVVGVPDKKWVEAVKAYVVLKNGATVNEDEIIQFCKDRLASYKKPASVEFIDTLPKSAVGKVMRRFLRDPHWEGKERRI</sequence>
<evidence type="ECO:0000259" key="4">
    <source>
        <dbReference type="Pfam" id="PF13193"/>
    </source>
</evidence>
<accession>A0A0M2ST83</accession>
<evidence type="ECO:0000256" key="2">
    <source>
        <dbReference type="ARBA" id="ARBA00022598"/>
    </source>
</evidence>
<dbReference type="PANTHER" id="PTHR43767">
    <property type="entry name" value="LONG-CHAIN-FATTY-ACID--COA LIGASE"/>
    <property type="match status" value="1"/>
</dbReference>
<dbReference type="OrthoDB" id="9757771at2"/>
<dbReference type="FunFam" id="3.30.300.30:FF:000008">
    <property type="entry name" value="2,3-dihydroxybenzoate-AMP ligase"/>
    <property type="match status" value="1"/>
</dbReference>
<dbReference type="Gene3D" id="3.30.300.30">
    <property type="match status" value="1"/>
</dbReference>
<dbReference type="CDD" id="cd17631">
    <property type="entry name" value="FACL_FadD13-like"/>
    <property type="match status" value="1"/>
</dbReference>
<dbReference type="Proteomes" id="UP000034166">
    <property type="component" value="Unassembled WGS sequence"/>
</dbReference>
<feature type="domain" description="AMP-binding enzyme C-terminal" evidence="4">
    <location>
        <begin position="424"/>
        <end position="499"/>
    </location>
</feature>
<dbReference type="InterPro" id="IPR050237">
    <property type="entry name" value="ATP-dep_AMP-bd_enzyme"/>
</dbReference>
<dbReference type="PROSITE" id="PS00455">
    <property type="entry name" value="AMP_BINDING"/>
    <property type="match status" value="1"/>
</dbReference>
<dbReference type="Gene3D" id="3.40.50.12780">
    <property type="entry name" value="N-terminal domain of ligase-like"/>
    <property type="match status" value="1"/>
</dbReference>
<evidence type="ECO:0000256" key="1">
    <source>
        <dbReference type="ARBA" id="ARBA00006432"/>
    </source>
</evidence>
<dbReference type="PANTHER" id="PTHR43767:SF7">
    <property type="entry name" value="MEDIUM_LONG-CHAIN-FATTY-ACID--COA LIGASE FADD8"/>
    <property type="match status" value="1"/>
</dbReference>
<dbReference type="SUPFAM" id="SSF56801">
    <property type="entry name" value="Acetyl-CoA synthetase-like"/>
    <property type="match status" value="1"/>
</dbReference>
<evidence type="ECO:0000259" key="3">
    <source>
        <dbReference type="Pfam" id="PF00501"/>
    </source>
</evidence>
<dbReference type="GO" id="GO:0016877">
    <property type="term" value="F:ligase activity, forming carbon-sulfur bonds"/>
    <property type="evidence" value="ECO:0007669"/>
    <property type="project" value="UniProtKB-ARBA"/>
</dbReference>
<dbReference type="RefSeq" id="WP_046524934.1">
    <property type="nucleotide sequence ID" value="NZ_LAYY01000020.1"/>
</dbReference>
<dbReference type="Pfam" id="PF13193">
    <property type="entry name" value="AMP-binding_C"/>
    <property type="match status" value="1"/>
</dbReference>